<evidence type="ECO:0000256" key="1">
    <source>
        <dbReference type="ARBA" id="ARBA00022441"/>
    </source>
</evidence>
<dbReference type="eggNOG" id="KOG4693">
    <property type="taxonomic scope" value="Eukaryota"/>
</dbReference>
<sequence length="719" mass="81891">MIKCATSPAYNYHSTLTQCTGTDTLFLYGGFDDSDQLDSNVYLFDTKTRTWQIDKSHQGLFREGHSASYIGNGNILVFGGVPLDDDFSLNHGNVSEQEIAKRKSLMLIYNIYSKTWITPPEFVLKNAPRFRSRHACCVSPDGNKMYFHGGLLNSSMSLLNDLYSYDLSTGSWDGPYKFVYRFHHSIFIFNGKLFSFGGLNENMNHVSDKIAFFDLQDHTTGEISISSKNGHFGSNIRKIYLGLDESIKLDVTYPSSMFKLRDSTLFQVSYYNLKQLKYVSVLDSSNLKSLFRKTYNEDITNFSWITAVISDHGCLLLFGCKQRSYGSSTLMSAETVRADNHINATSNADEEDELTDDEEMVAESEDETAYEFDDRIIRDSDIDLVENGNISVVLSIPLEELGIKLNDPRASTDSLLQADMGKFLESQEFTDFKIYCFKETNARVKYLDNPEMLEDVSMFEDGPDNCQFEVLNVHRMILLARWPYFRRLIESGMSEAKLNKMFIPEPSCWVKAMIYYLYTGSVEFESLYIDKFTYEDYSGVLILSNFYELIDLRTLMLNKLYDNLDSLLEAEAPSVNLQTEDRVRSILNMWCNVFTANETLLVEKLAQLIKASWSTILESPAFAQLPKSAIVKLTQICTVSEHEFLETPKKHSRTSIINSDNGFSSTLETPEREGCNSPFLQTPNSTKSEERQSPNVGETLSQLPVLQHLSNLLHDSIDD</sequence>
<keyword evidence="2" id="KW-0677">Repeat</keyword>
<evidence type="ECO:0000256" key="2">
    <source>
        <dbReference type="ARBA" id="ARBA00022737"/>
    </source>
</evidence>
<name>G3B1R7_CANTC</name>
<organism evidence="6">
    <name type="scientific">Candida tenuis (strain ATCC 10573 / BCRC 21748 / CBS 615 / JCM 9827 / NBRC 10315 / NRRL Y-1498 / VKM Y-70)</name>
    <name type="common">Yeast</name>
    <name type="synonym">Yamadazyma tenuis</name>
    <dbReference type="NCBI Taxonomy" id="590646"/>
    <lineage>
        <taxon>Eukaryota</taxon>
        <taxon>Fungi</taxon>
        <taxon>Dikarya</taxon>
        <taxon>Ascomycota</taxon>
        <taxon>Saccharomycotina</taxon>
        <taxon>Pichiomycetes</taxon>
        <taxon>Debaryomycetaceae</taxon>
        <taxon>Yamadazyma</taxon>
    </lineage>
</organism>
<dbReference type="InterPro" id="IPR015915">
    <property type="entry name" value="Kelch-typ_b-propeller"/>
</dbReference>
<keyword evidence="6" id="KW-1185">Reference proteome</keyword>
<dbReference type="SUPFAM" id="SSF54695">
    <property type="entry name" value="POZ domain"/>
    <property type="match status" value="1"/>
</dbReference>
<dbReference type="KEGG" id="cten:18245659"/>
<feature type="compositionally biased region" description="Polar residues" evidence="3">
    <location>
        <begin position="654"/>
        <end position="668"/>
    </location>
</feature>
<evidence type="ECO:0000313" key="5">
    <source>
        <dbReference type="EMBL" id="EGV64513.1"/>
    </source>
</evidence>
<dbReference type="GeneID" id="18245659"/>
<dbReference type="Pfam" id="PF00651">
    <property type="entry name" value="BTB"/>
    <property type="match status" value="1"/>
</dbReference>
<dbReference type="Pfam" id="PF24681">
    <property type="entry name" value="Kelch_KLHDC2_KLHL20_DRC7"/>
    <property type="match status" value="1"/>
</dbReference>
<dbReference type="Proteomes" id="UP000000707">
    <property type="component" value="Unassembled WGS sequence"/>
</dbReference>
<evidence type="ECO:0000259" key="4">
    <source>
        <dbReference type="PROSITE" id="PS50097"/>
    </source>
</evidence>
<feature type="domain" description="BTB" evidence="4">
    <location>
        <begin position="454"/>
        <end position="526"/>
    </location>
</feature>
<dbReference type="SUPFAM" id="SSF117281">
    <property type="entry name" value="Kelch motif"/>
    <property type="match status" value="1"/>
</dbReference>
<protein>
    <recommendedName>
        <fullName evidence="4">BTB domain-containing protein</fullName>
    </recommendedName>
</protein>
<keyword evidence="1" id="KW-0880">Kelch repeat</keyword>
<dbReference type="PANTHER" id="PTHR46093:SF18">
    <property type="entry name" value="FIBRONECTIN TYPE-III DOMAIN-CONTAINING PROTEIN"/>
    <property type="match status" value="1"/>
</dbReference>
<gene>
    <name evidence="5" type="ORF">CANTEDRAFT_103843</name>
</gene>
<dbReference type="HOGENOM" id="CLU_014024_0_0_1"/>
<evidence type="ECO:0000256" key="3">
    <source>
        <dbReference type="SAM" id="MobiDB-lite"/>
    </source>
</evidence>
<dbReference type="InterPro" id="IPR000210">
    <property type="entry name" value="BTB/POZ_dom"/>
</dbReference>
<dbReference type="InterPro" id="IPR011333">
    <property type="entry name" value="SKP1/BTB/POZ_sf"/>
</dbReference>
<dbReference type="Gene3D" id="2.120.10.80">
    <property type="entry name" value="Kelch-type beta propeller"/>
    <property type="match status" value="1"/>
</dbReference>
<dbReference type="OrthoDB" id="432528at2759"/>
<reference evidence="5 6" key="1">
    <citation type="journal article" date="2011" name="Proc. Natl. Acad. Sci. U.S.A.">
        <title>Comparative genomics of xylose-fermenting fungi for enhanced biofuel production.</title>
        <authorList>
            <person name="Wohlbach D.J."/>
            <person name="Kuo A."/>
            <person name="Sato T.K."/>
            <person name="Potts K.M."/>
            <person name="Salamov A.A."/>
            <person name="LaButti K.M."/>
            <person name="Sun H."/>
            <person name="Clum A."/>
            <person name="Pangilinan J.L."/>
            <person name="Lindquist E.A."/>
            <person name="Lucas S."/>
            <person name="Lapidus A."/>
            <person name="Jin M."/>
            <person name="Gunawan C."/>
            <person name="Balan V."/>
            <person name="Dale B.E."/>
            <person name="Jeffries T.W."/>
            <person name="Zinkel R."/>
            <person name="Barry K.W."/>
            <person name="Grigoriev I.V."/>
            <person name="Gasch A.P."/>
        </authorList>
    </citation>
    <scope>NUCLEOTIDE SEQUENCE [LARGE SCALE GENOMIC DNA]</scope>
    <source>
        <strain evidence="6">ATCC 10573 / BCRC 21748 / CBS 615 / JCM 9827 / NBRC 10315 / NRRL Y-1498 / VKM Y-70</strain>
    </source>
</reference>
<proteinExistence type="predicted"/>
<evidence type="ECO:0000313" key="6">
    <source>
        <dbReference type="Proteomes" id="UP000000707"/>
    </source>
</evidence>
<accession>G3B1R7</accession>
<feature type="region of interest" description="Disordered" evidence="3">
    <location>
        <begin position="650"/>
        <end position="699"/>
    </location>
</feature>
<dbReference type="AlphaFoldDB" id="G3B1R7"/>
<dbReference type="PANTHER" id="PTHR46093">
    <property type="entry name" value="ACYL-COA-BINDING DOMAIN-CONTAINING PROTEIN 5"/>
    <property type="match status" value="1"/>
</dbReference>
<dbReference type="Gene3D" id="3.30.710.10">
    <property type="entry name" value="Potassium Channel Kv1.1, Chain A"/>
    <property type="match status" value="1"/>
</dbReference>
<dbReference type="CDD" id="cd18186">
    <property type="entry name" value="BTB_POZ_ZBTB_KLHL-like"/>
    <property type="match status" value="1"/>
</dbReference>
<dbReference type="PROSITE" id="PS50097">
    <property type="entry name" value="BTB"/>
    <property type="match status" value="1"/>
</dbReference>
<dbReference type="EMBL" id="GL996515">
    <property type="protein sequence ID" value="EGV64513.1"/>
    <property type="molecule type" value="Genomic_DNA"/>
</dbReference>